<gene>
    <name evidence="1" type="ORF">BSL78_18175</name>
</gene>
<dbReference type="Proteomes" id="UP000230750">
    <property type="component" value="Unassembled WGS sequence"/>
</dbReference>
<dbReference type="EMBL" id="MRZV01000742">
    <property type="protein sequence ID" value="PIK44952.1"/>
    <property type="molecule type" value="Genomic_DNA"/>
</dbReference>
<evidence type="ECO:0000313" key="2">
    <source>
        <dbReference type="Proteomes" id="UP000230750"/>
    </source>
</evidence>
<proteinExistence type="predicted"/>
<name>A0A2G8KAD3_STIJA</name>
<sequence length="148" mass="17442">MWFVMRVNRYISRGSARIPTAHLTLGIQLRDIREAFVTELMNKMIEFPGHFYQPLCVIIDTLDDITHFNETNPDVPWSRCVQDQIVLYYSNTLSEEALLWLANRHNKVGEFRQSMSLKEKIQLCRNIFETSGMENEQWRTTVKAIFSP</sequence>
<dbReference type="AlphaFoldDB" id="A0A2G8KAD3"/>
<feature type="non-terminal residue" evidence="1">
    <location>
        <position position="148"/>
    </location>
</feature>
<accession>A0A2G8KAD3</accession>
<comment type="caution">
    <text evidence="1">The sequence shown here is derived from an EMBL/GenBank/DDBJ whole genome shotgun (WGS) entry which is preliminary data.</text>
</comment>
<organism evidence="1 2">
    <name type="scientific">Stichopus japonicus</name>
    <name type="common">Sea cucumber</name>
    <dbReference type="NCBI Taxonomy" id="307972"/>
    <lineage>
        <taxon>Eukaryota</taxon>
        <taxon>Metazoa</taxon>
        <taxon>Echinodermata</taxon>
        <taxon>Eleutherozoa</taxon>
        <taxon>Echinozoa</taxon>
        <taxon>Holothuroidea</taxon>
        <taxon>Aspidochirotacea</taxon>
        <taxon>Aspidochirotida</taxon>
        <taxon>Stichopodidae</taxon>
        <taxon>Apostichopus</taxon>
    </lineage>
</organism>
<evidence type="ECO:0000313" key="1">
    <source>
        <dbReference type="EMBL" id="PIK44952.1"/>
    </source>
</evidence>
<protein>
    <submittedName>
        <fullName evidence="1">Uncharacterized protein</fullName>
    </submittedName>
</protein>
<reference evidence="1 2" key="1">
    <citation type="journal article" date="2017" name="PLoS Biol.">
        <title>The sea cucumber genome provides insights into morphological evolution and visceral regeneration.</title>
        <authorList>
            <person name="Zhang X."/>
            <person name="Sun L."/>
            <person name="Yuan J."/>
            <person name="Sun Y."/>
            <person name="Gao Y."/>
            <person name="Zhang L."/>
            <person name="Li S."/>
            <person name="Dai H."/>
            <person name="Hamel J.F."/>
            <person name="Liu C."/>
            <person name="Yu Y."/>
            <person name="Liu S."/>
            <person name="Lin W."/>
            <person name="Guo K."/>
            <person name="Jin S."/>
            <person name="Xu P."/>
            <person name="Storey K.B."/>
            <person name="Huan P."/>
            <person name="Zhang T."/>
            <person name="Zhou Y."/>
            <person name="Zhang J."/>
            <person name="Lin C."/>
            <person name="Li X."/>
            <person name="Xing L."/>
            <person name="Huo D."/>
            <person name="Sun M."/>
            <person name="Wang L."/>
            <person name="Mercier A."/>
            <person name="Li F."/>
            <person name="Yang H."/>
            <person name="Xiang J."/>
        </authorList>
    </citation>
    <scope>NUCLEOTIDE SEQUENCE [LARGE SCALE GENOMIC DNA]</scope>
    <source>
        <strain evidence="1">Shaxun</strain>
        <tissue evidence="1">Muscle</tissue>
    </source>
</reference>
<dbReference type="OrthoDB" id="6143442at2759"/>
<keyword evidence="2" id="KW-1185">Reference proteome</keyword>